<feature type="transmembrane region" description="Helical" evidence="12">
    <location>
        <begin position="82"/>
        <end position="106"/>
    </location>
</feature>
<keyword evidence="9" id="KW-0406">Ion transport</keyword>
<feature type="transmembrane region" description="Helical" evidence="12">
    <location>
        <begin position="471"/>
        <end position="496"/>
    </location>
</feature>
<accession>A0A103YHT7</accession>
<dbReference type="CDD" id="cd09323">
    <property type="entry name" value="TDT_SLAC1_like"/>
    <property type="match status" value="2"/>
</dbReference>
<evidence type="ECO:0000256" key="4">
    <source>
        <dbReference type="ARBA" id="ARBA00011233"/>
    </source>
</evidence>
<dbReference type="OMA" id="FHHHVGV"/>
<evidence type="ECO:0000256" key="6">
    <source>
        <dbReference type="ARBA" id="ARBA00022475"/>
    </source>
</evidence>
<evidence type="ECO:0000256" key="12">
    <source>
        <dbReference type="SAM" id="Phobius"/>
    </source>
</evidence>
<dbReference type="InterPro" id="IPR004695">
    <property type="entry name" value="SLAC1/Mae1/Ssu1/TehA"/>
</dbReference>
<dbReference type="GO" id="GO:0008308">
    <property type="term" value="F:voltage-gated monoatomic anion channel activity"/>
    <property type="evidence" value="ECO:0007669"/>
    <property type="project" value="InterPro"/>
</dbReference>
<evidence type="ECO:0000256" key="3">
    <source>
        <dbReference type="ARBA" id="ARBA00007808"/>
    </source>
</evidence>
<proteinExistence type="inferred from homology"/>
<feature type="transmembrane region" description="Helical" evidence="12">
    <location>
        <begin position="157"/>
        <end position="175"/>
    </location>
</feature>
<feature type="transmembrane region" description="Helical" evidence="12">
    <location>
        <begin position="605"/>
        <end position="624"/>
    </location>
</feature>
<comment type="caution">
    <text evidence="13">The sequence shown here is derived from an EMBL/GenBank/DDBJ whole genome shotgun (WGS) entry which is preliminary data.</text>
</comment>
<comment type="function">
    <text evidence="11">Slow, weak voltage-dependent S-type anion efflux channel involved in maintenance of anion homeostasis.</text>
</comment>
<feature type="transmembrane region" description="Helical" evidence="12">
    <location>
        <begin position="667"/>
        <end position="687"/>
    </location>
</feature>
<keyword evidence="6" id="KW-1003">Cell membrane</keyword>
<feature type="transmembrane region" description="Helical" evidence="12">
    <location>
        <begin position="636"/>
        <end position="655"/>
    </location>
</feature>
<feature type="transmembrane region" description="Helical" evidence="12">
    <location>
        <begin position="250"/>
        <end position="267"/>
    </location>
</feature>
<evidence type="ECO:0000256" key="8">
    <source>
        <dbReference type="ARBA" id="ARBA00022989"/>
    </source>
</evidence>
<protein>
    <submittedName>
        <fullName evidence="13">C4-dicarboxylate transporter/malic acid transport protein</fullName>
    </submittedName>
</protein>
<keyword evidence="7 12" id="KW-0812">Transmembrane</keyword>
<evidence type="ECO:0000256" key="10">
    <source>
        <dbReference type="ARBA" id="ARBA00023136"/>
    </source>
</evidence>
<feature type="transmembrane region" description="Helical" evidence="12">
    <location>
        <begin position="545"/>
        <end position="563"/>
    </location>
</feature>
<feature type="transmembrane region" description="Helical" evidence="12">
    <location>
        <begin position="127"/>
        <end position="145"/>
    </location>
</feature>
<dbReference type="Gene3D" id="1.50.10.150">
    <property type="entry name" value="Voltage-dependent anion channel"/>
    <property type="match status" value="2"/>
</dbReference>
<evidence type="ECO:0000256" key="7">
    <source>
        <dbReference type="ARBA" id="ARBA00022692"/>
    </source>
</evidence>
<sequence length="758" mass="85804">MVQPESKLDVVIIAPPTIEHQEEPVKLSSSKNQEKPSKPSIMVNINASYFRVCISLGGQALLWKTLSEKTDIPPNFHNLFTMLPSTAFVLLWCVALCVLVSLSILYAMRCIFYFNMVKAEFHHHVGVNYLFAPWISWLLLLQSAPSFIFRNKYSYEYVWWLLIIPVVGLDVKVYGQWFTTEKRFLSMVANPTSQLSVIGNFVGAHAAIKMGWRESGTCLFTLGLTHYMVVFITLYQRLSGSNHLPSRLRPVFFLFVATPSMAALAWKSINGSFDVQCKMLFFLSLFLFASLMIIDNAITGNDKERGRRGDIAVVRVGENGWTWGDNSVANGKEEEGQARLPLARSLTPRYMWEEAKRWGSKTKSEVRKRRKIARLFNYTFKDPTMVHPEIGLEVVIDSSITKHHKQPTTTIGRKQSAIKTPSKRSQQGVIATINAGYFRICMSLGGQALLWKTLSEKTDISPTFGNLFTKIPSTAFFLIWSLAVCIFVSLSILYILRCIFHFKMVKSEFHHHVGVNYLFAPWISWLLLLRSAPSFIFPHKYSYEYVWWPLIVPVIALDLKIYGQWFTTEKRFLSMVANPTSQMSVIGNLVGAHAAIKMGWKESGICLFTLGMTHYLVVFITLYQRLSGNNHLPSRLRPVFFLFVATPSMAALAWKSINGNFDMLCKMLFFLSLFLFTSLASAFQEIFKKLQCGMVGFLLSPILSGIGLHSICSTGEGGDSERIGAYFIDDFGSRFCLSVGLLDVKDRLTSSKPGSKFL</sequence>
<comment type="similarity">
    <text evidence="3">Belongs to the SLAC1 S-type anion channel family.</text>
</comment>
<evidence type="ECO:0000256" key="11">
    <source>
        <dbReference type="ARBA" id="ARBA00054248"/>
    </source>
</evidence>
<keyword evidence="10 12" id="KW-0472">Membrane</keyword>
<gene>
    <name evidence="13" type="ORF">Ccrd_012241</name>
</gene>
<comment type="subunit">
    <text evidence="4">Homotrimer.</text>
</comment>
<feature type="transmembrane region" description="Helical" evidence="12">
    <location>
        <begin position="41"/>
        <end position="62"/>
    </location>
</feature>
<dbReference type="GO" id="GO:0005886">
    <property type="term" value="C:plasma membrane"/>
    <property type="evidence" value="ECO:0007669"/>
    <property type="project" value="UniProtKB-SubCell"/>
</dbReference>
<feature type="transmembrane region" description="Helical" evidence="12">
    <location>
        <begin position="517"/>
        <end position="539"/>
    </location>
</feature>
<keyword evidence="8 12" id="KW-1133">Transmembrane helix</keyword>
<keyword evidence="14" id="KW-1185">Reference proteome</keyword>
<keyword evidence="5" id="KW-0813">Transport</keyword>
<name>A0A103YHT7_CYNCS</name>
<dbReference type="InterPro" id="IPR038665">
    <property type="entry name" value="Voltage-dep_anion_channel_sf"/>
</dbReference>
<feature type="transmembrane region" description="Helical" evidence="12">
    <location>
        <begin position="279"/>
        <end position="298"/>
    </location>
</feature>
<dbReference type="GO" id="GO:0012505">
    <property type="term" value="C:endomembrane system"/>
    <property type="evidence" value="ECO:0007669"/>
    <property type="project" value="UniProtKB-SubCell"/>
</dbReference>
<evidence type="ECO:0000256" key="5">
    <source>
        <dbReference type="ARBA" id="ARBA00022448"/>
    </source>
</evidence>
<feature type="transmembrane region" description="Helical" evidence="12">
    <location>
        <begin position="220"/>
        <end position="238"/>
    </location>
</feature>
<evidence type="ECO:0000256" key="2">
    <source>
        <dbReference type="ARBA" id="ARBA00004236"/>
    </source>
</evidence>
<organism evidence="13 14">
    <name type="scientific">Cynara cardunculus var. scolymus</name>
    <name type="common">Globe artichoke</name>
    <name type="synonym">Cynara scolymus</name>
    <dbReference type="NCBI Taxonomy" id="59895"/>
    <lineage>
        <taxon>Eukaryota</taxon>
        <taxon>Viridiplantae</taxon>
        <taxon>Streptophyta</taxon>
        <taxon>Embryophyta</taxon>
        <taxon>Tracheophyta</taxon>
        <taxon>Spermatophyta</taxon>
        <taxon>Magnoliopsida</taxon>
        <taxon>eudicotyledons</taxon>
        <taxon>Gunneridae</taxon>
        <taxon>Pentapetalae</taxon>
        <taxon>asterids</taxon>
        <taxon>campanulids</taxon>
        <taxon>Asterales</taxon>
        <taxon>Asteraceae</taxon>
        <taxon>Carduoideae</taxon>
        <taxon>Cardueae</taxon>
        <taxon>Carduinae</taxon>
        <taxon>Cynara</taxon>
    </lineage>
</organism>
<dbReference type="GO" id="GO:0006873">
    <property type="term" value="P:intracellular monoatomic ion homeostasis"/>
    <property type="evidence" value="ECO:0007669"/>
    <property type="project" value="InterPro"/>
</dbReference>
<reference evidence="13 14" key="1">
    <citation type="journal article" date="2016" name="Sci. Rep.">
        <title>The genome sequence of the outbreeding globe artichoke constructed de novo incorporating a phase-aware low-pass sequencing strategy of F1 progeny.</title>
        <authorList>
            <person name="Scaglione D."/>
            <person name="Reyes-Chin-Wo S."/>
            <person name="Acquadro A."/>
            <person name="Froenicke L."/>
            <person name="Portis E."/>
            <person name="Beitel C."/>
            <person name="Tirone M."/>
            <person name="Mauro R."/>
            <person name="Lo Monaco A."/>
            <person name="Mauromicale G."/>
            <person name="Faccioli P."/>
            <person name="Cattivelli L."/>
            <person name="Rieseberg L."/>
            <person name="Michelmore R."/>
            <person name="Lanteri S."/>
        </authorList>
    </citation>
    <scope>NUCLEOTIDE SEQUENCE [LARGE SCALE GENOMIC DNA]</scope>
    <source>
        <strain evidence="13">2C</strain>
    </source>
</reference>
<dbReference type="PANTHER" id="PTHR31269">
    <property type="entry name" value="S-TYPE ANION CHANNEL SLAH3"/>
    <property type="match status" value="1"/>
</dbReference>
<dbReference type="InterPro" id="IPR030183">
    <property type="entry name" value="SLAC/SLAH"/>
</dbReference>
<dbReference type="AlphaFoldDB" id="A0A103YHT7"/>
<dbReference type="Proteomes" id="UP000243975">
    <property type="component" value="Unassembled WGS sequence"/>
</dbReference>
<evidence type="ECO:0000313" key="13">
    <source>
        <dbReference type="EMBL" id="KVI09381.1"/>
    </source>
</evidence>
<dbReference type="PANTHER" id="PTHR31269:SF55">
    <property type="entry name" value="VOLTAGE-DEPENDENT ANION CHANNEL-RELATED"/>
    <property type="match status" value="1"/>
</dbReference>
<dbReference type="Pfam" id="PF03595">
    <property type="entry name" value="SLAC1"/>
    <property type="match status" value="2"/>
</dbReference>
<evidence type="ECO:0000313" key="14">
    <source>
        <dbReference type="Proteomes" id="UP000243975"/>
    </source>
</evidence>
<comment type="subcellular location">
    <subcellularLocation>
        <location evidence="2">Cell membrane</location>
    </subcellularLocation>
    <subcellularLocation>
        <location evidence="1">Endomembrane system</location>
        <topology evidence="1">Multi-pass membrane protein</topology>
    </subcellularLocation>
</comment>
<dbReference type="EMBL" id="LEKV01001063">
    <property type="protein sequence ID" value="KVI09381.1"/>
    <property type="molecule type" value="Genomic_DNA"/>
</dbReference>
<evidence type="ECO:0000256" key="9">
    <source>
        <dbReference type="ARBA" id="ARBA00023065"/>
    </source>
</evidence>
<dbReference type="FunFam" id="1.50.10.150:FF:000003">
    <property type="entry name" value="S-type anion channel SLAH1"/>
    <property type="match status" value="2"/>
</dbReference>
<dbReference type="Gramene" id="KVI09381">
    <property type="protein sequence ID" value="KVI09381"/>
    <property type="gene ID" value="Ccrd_012241"/>
</dbReference>
<evidence type="ECO:0000256" key="1">
    <source>
        <dbReference type="ARBA" id="ARBA00004127"/>
    </source>
</evidence>